<evidence type="ECO:0000313" key="1">
    <source>
        <dbReference type="EMBL" id="MDO7907622.1"/>
    </source>
</evidence>
<dbReference type="Proteomes" id="UP001240171">
    <property type="component" value="Unassembled WGS sequence"/>
</dbReference>
<comment type="caution">
    <text evidence="1">The sequence shown here is derived from an EMBL/GenBank/DDBJ whole genome shotgun (WGS) entry which is preliminary data.</text>
</comment>
<dbReference type="EMBL" id="JAUQTB010000008">
    <property type="protein sequence ID" value="MDO7907622.1"/>
    <property type="molecule type" value="Genomic_DNA"/>
</dbReference>
<protein>
    <submittedName>
        <fullName evidence="1">Uncharacterized protein</fullName>
    </submittedName>
</protein>
<gene>
    <name evidence="1" type="ORF">Q5741_14525</name>
</gene>
<reference evidence="1 2" key="1">
    <citation type="submission" date="2023-07" db="EMBL/GenBank/DDBJ databases">
        <title>Paenibacillus sp. JX-17 nov. isolated from soil.</title>
        <authorList>
            <person name="Wan Y."/>
            <person name="Liu B."/>
        </authorList>
    </citation>
    <scope>NUCLEOTIDE SEQUENCE [LARGE SCALE GENOMIC DNA]</scope>
    <source>
        <strain evidence="1 2">JX-17</strain>
    </source>
</reference>
<name>A0ABT9CEC4_9BACL</name>
<evidence type="ECO:0000313" key="2">
    <source>
        <dbReference type="Proteomes" id="UP001240171"/>
    </source>
</evidence>
<dbReference type="RefSeq" id="WP_305024830.1">
    <property type="nucleotide sequence ID" value="NZ_JAUQTB010000008.1"/>
</dbReference>
<keyword evidence="2" id="KW-1185">Reference proteome</keyword>
<sequence length="109" mass="12012">MNTLILLQGDVEERELQLESCSLYASVQGWEAASSVLESGQAEAFRHLESSLVGIQRLLVTDLAVITHDIKSFFVFLSLLNRYKLSLHTVKDGEVVNFESGLTSVQPSG</sequence>
<organism evidence="1 2">
    <name type="scientific">Paenibacillus lacisoli</name>
    <dbReference type="NCBI Taxonomy" id="3064525"/>
    <lineage>
        <taxon>Bacteria</taxon>
        <taxon>Bacillati</taxon>
        <taxon>Bacillota</taxon>
        <taxon>Bacilli</taxon>
        <taxon>Bacillales</taxon>
        <taxon>Paenibacillaceae</taxon>
        <taxon>Paenibacillus</taxon>
    </lineage>
</organism>
<accession>A0ABT9CEC4</accession>
<proteinExistence type="predicted"/>